<dbReference type="InterPro" id="IPR012373">
    <property type="entry name" value="Ferrdict_sens_TM"/>
</dbReference>
<dbReference type="EMBL" id="JAPDNS010000002">
    <property type="protein sequence ID" value="MCW3486632.1"/>
    <property type="molecule type" value="Genomic_DNA"/>
</dbReference>
<reference evidence="4 5" key="1">
    <citation type="submission" date="2022-10" db="EMBL/GenBank/DDBJ databases">
        <title>Chitinophaga nivalis PC15 sp. nov., isolated from Pyeongchang county, South Korea.</title>
        <authorList>
            <person name="Trinh H.N."/>
        </authorList>
    </citation>
    <scope>NUCLEOTIDE SEQUENCE [LARGE SCALE GENOMIC DNA]</scope>
    <source>
        <strain evidence="4 5">PC14</strain>
    </source>
</reference>
<dbReference type="InterPro" id="IPR006860">
    <property type="entry name" value="FecR"/>
</dbReference>
<evidence type="ECO:0000259" key="2">
    <source>
        <dbReference type="Pfam" id="PF04773"/>
    </source>
</evidence>
<keyword evidence="1" id="KW-1133">Transmembrane helix</keyword>
<dbReference type="Pfam" id="PF04773">
    <property type="entry name" value="FecR"/>
    <property type="match status" value="1"/>
</dbReference>
<evidence type="ECO:0000259" key="3">
    <source>
        <dbReference type="Pfam" id="PF16344"/>
    </source>
</evidence>
<feature type="domain" description="Protein FecR C-terminal" evidence="3">
    <location>
        <begin position="326"/>
        <end position="393"/>
    </location>
</feature>
<dbReference type="PANTHER" id="PTHR30273">
    <property type="entry name" value="PERIPLASMIC SIGNAL SENSOR AND SIGMA FACTOR ACTIVATOR FECR-RELATED"/>
    <property type="match status" value="1"/>
</dbReference>
<gene>
    <name evidence="4" type="ORF">OL497_22205</name>
</gene>
<keyword evidence="1" id="KW-0812">Transmembrane</keyword>
<accession>A0ABT3IRN3</accession>
<dbReference type="InterPro" id="IPR032508">
    <property type="entry name" value="FecR_C"/>
</dbReference>
<name>A0ABT3IRN3_9BACT</name>
<protein>
    <submittedName>
        <fullName evidence="4">FecR domain-containing protein</fullName>
    </submittedName>
</protein>
<dbReference type="Proteomes" id="UP001207742">
    <property type="component" value="Unassembled WGS sequence"/>
</dbReference>
<evidence type="ECO:0000256" key="1">
    <source>
        <dbReference type="SAM" id="Phobius"/>
    </source>
</evidence>
<proteinExistence type="predicted"/>
<dbReference type="Gene3D" id="3.55.50.30">
    <property type="match status" value="1"/>
</dbReference>
<keyword evidence="1" id="KW-0472">Membrane</keyword>
<evidence type="ECO:0000313" key="4">
    <source>
        <dbReference type="EMBL" id="MCW3486632.1"/>
    </source>
</evidence>
<comment type="caution">
    <text evidence="4">The sequence shown here is derived from an EMBL/GenBank/DDBJ whole genome shotgun (WGS) entry which is preliminary data.</text>
</comment>
<dbReference type="PANTHER" id="PTHR30273:SF2">
    <property type="entry name" value="PROTEIN FECR"/>
    <property type="match status" value="1"/>
</dbReference>
<dbReference type="Gene3D" id="2.60.120.1440">
    <property type="match status" value="1"/>
</dbReference>
<organism evidence="4 5">
    <name type="scientific">Chitinophaga nivalis</name>
    <dbReference type="NCBI Taxonomy" id="2991709"/>
    <lineage>
        <taxon>Bacteria</taxon>
        <taxon>Pseudomonadati</taxon>
        <taxon>Bacteroidota</taxon>
        <taxon>Chitinophagia</taxon>
        <taxon>Chitinophagales</taxon>
        <taxon>Chitinophagaceae</taxon>
        <taxon>Chitinophaga</taxon>
    </lineage>
</organism>
<sequence>MSEGRIQYLTARFFQQQCTPAEREELARWIALSADDAALQQVLERAWATYEPAVQLSHDVSSRMLENIFRKDEATEKVAVVRPFRRVWRYVAAAMLAGMLLLSGYWLLQQHQPVKPGVPAPLAVAKVPVPPPGGNKATLTMADGTVITLDSTMNGMVVQQQQVRITKSDSGLVVYQQLVAPDATPAYNTLTVPRGGQFKVILSDGSQVWLNAMSSLRYPVVFSKGNREVELSGEGYFEVVAGAAQPFHVKVKGMEVVVLGTGFNVAAYPEETAVTATLLTGKIQVIGGGKHLSLIPGLQASLNKQTNELTKTMVNTNETIAWKNGRFIFNGVPIKEIMRQLCRWYDMDVTYAGVSDERFYAEIPRFANAAEAFSILELTGKIHFRLNGRHATVYP</sequence>
<dbReference type="Pfam" id="PF16344">
    <property type="entry name" value="FecR_C"/>
    <property type="match status" value="1"/>
</dbReference>
<evidence type="ECO:0000313" key="5">
    <source>
        <dbReference type="Proteomes" id="UP001207742"/>
    </source>
</evidence>
<feature type="domain" description="FecR protein" evidence="2">
    <location>
        <begin position="189"/>
        <end position="283"/>
    </location>
</feature>
<dbReference type="RefSeq" id="WP_264733447.1">
    <property type="nucleotide sequence ID" value="NZ_JAPDNR010000001.1"/>
</dbReference>
<feature type="transmembrane region" description="Helical" evidence="1">
    <location>
        <begin position="87"/>
        <end position="108"/>
    </location>
</feature>
<keyword evidence="5" id="KW-1185">Reference proteome</keyword>